<accession>A0A3A6THY9</accession>
<gene>
    <name evidence="1" type="ORF">D5R81_15535</name>
</gene>
<sequence length="42" mass="4887">MVWVQKYRFRILKGQVANEAFNCIQIHCGRLSTSSRAKCTKN</sequence>
<dbReference type="EMBL" id="QYYH01000116">
    <property type="protein sequence ID" value="RJY07542.1"/>
    <property type="molecule type" value="Genomic_DNA"/>
</dbReference>
<dbReference type="OrthoDB" id="9798161at2"/>
<name>A0A3A6THY9_9GAMM</name>
<dbReference type="AlphaFoldDB" id="A0A3A6THY9"/>
<dbReference type="Proteomes" id="UP000273022">
    <property type="component" value="Unassembled WGS sequence"/>
</dbReference>
<proteinExistence type="predicted"/>
<evidence type="ECO:0000313" key="1">
    <source>
        <dbReference type="EMBL" id="RJY07542.1"/>
    </source>
</evidence>
<organism evidence="1 2">
    <name type="scientific">Parashewanella spongiae</name>
    <dbReference type="NCBI Taxonomy" id="342950"/>
    <lineage>
        <taxon>Bacteria</taxon>
        <taxon>Pseudomonadati</taxon>
        <taxon>Pseudomonadota</taxon>
        <taxon>Gammaproteobacteria</taxon>
        <taxon>Alteromonadales</taxon>
        <taxon>Shewanellaceae</taxon>
        <taxon>Parashewanella</taxon>
    </lineage>
</organism>
<comment type="caution">
    <text evidence="1">The sequence shown here is derived from an EMBL/GenBank/DDBJ whole genome shotgun (WGS) entry which is preliminary data.</text>
</comment>
<reference evidence="1 2" key="1">
    <citation type="submission" date="2018-09" db="EMBL/GenBank/DDBJ databases">
        <title>Phylogeny of the Shewanellaceae, and recommendation for two new genera, Pseudoshewanella and Parashewanella.</title>
        <authorList>
            <person name="Wang G."/>
        </authorList>
    </citation>
    <scope>NUCLEOTIDE SEQUENCE [LARGE SCALE GENOMIC DNA]</scope>
    <source>
        <strain evidence="1 2">KCTC 22492</strain>
    </source>
</reference>
<keyword evidence="2" id="KW-1185">Reference proteome</keyword>
<protein>
    <submittedName>
        <fullName evidence="1">Uncharacterized protein</fullName>
    </submittedName>
</protein>
<evidence type="ECO:0000313" key="2">
    <source>
        <dbReference type="Proteomes" id="UP000273022"/>
    </source>
</evidence>